<evidence type="ECO:0008006" key="3">
    <source>
        <dbReference type="Google" id="ProtNLM"/>
    </source>
</evidence>
<proteinExistence type="predicted"/>
<protein>
    <recommendedName>
        <fullName evidence="3">Fungal-type protein kinase domain-containing protein</fullName>
    </recommendedName>
</protein>
<evidence type="ECO:0000313" key="1">
    <source>
        <dbReference type="EMBL" id="KZO90257.1"/>
    </source>
</evidence>
<reference evidence="1 2" key="1">
    <citation type="journal article" date="2016" name="Mol. Biol. Evol.">
        <title>Comparative Genomics of Early-Diverging Mushroom-Forming Fungi Provides Insights into the Origins of Lignocellulose Decay Capabilities.</title>
        <authorList>
            <person name="Nagy L.G."/>
            <person name="Riley R."/>
            <person name="Tritt A."/>
            <person name="Adam C."/>
            <person name="Daum C."/>
            <person name="Floudas D."/>
            <person name="Sun H."/>
            <person name="Yadav J.S."/>
            <person name="Pangilinan J."/>
            <person name="Larsson K.H."/>
            <person name="Matsuura K."/>
            <person name="Barry K."/>
            <person name="Labutti K."/>
            <person name="Kuo R."/>
            <person name="Ohm R.A."/>
            <person name="Bhattacharya S.S."/>
            <person name="Shirouzu T."/>
            <person name="Yoshinaga Y."/>
            <person name="Martin F.M."/>
            <person name="Grigoriev I.V."/>
            <person name="Hibbett D.S."/>
        </authorList>
    </citation>
    <scope>NUCLEOTIDE SEQUENCE [LARGE SCALE GENOMIC DNA]</scope>
    <source>
        <strain evidence="1 2">TUFC12733</strain>
    </source>
</reference>
<organism evidence="1 2">
    <name type="scientific">Calocera viscosa (strain TUFC12733)</name>
    <dbReference type="NCBI Taxonomy" id="1330018"/>
    <lineage>
        <taxon>Eukaryota</taxon>
        <taxon>Fungi</taxon>
        <taxon>Dikarya</taxon>
        <taxon>Basidiomycota</taxon>
        <taxon>Agaricomycotina</taxon>
        <taxon>Dacrymycetes</taxon>
        <taxon>Dacrymycetales</taxon>
        <taxon>Dacrymycetaceae</taxon>
        <taxon>Calocera</taxon>
    </lineage>
</organism>
<dbReference type="OrthoDB" id="3271139at2759"/>
<dbReference type="Proteomes" id="UP000076738">
    <property type="component" value="Unassembled WGS sequence"/>
</dbReference>
<dbReference type="EMBL" id="KV417347">
    <property type="protein sequence ID" value="KZO90257.1"/>
    <property type="molecule type" value="Genomic_DNA"/>
</dbReference>
<keyword evidence="2" id="KW-1185">Reference proteome</keyword>
<evidence type="ECO:0000313" key="2">
    <source>
        <dbReference type="Proteomes" id="UP000076738"/>
    </source>
</evidence>
<dbReference type="AlphaFoldDB" id="A0A167G7E3"/>
<dbReference type="STRING" id="1330018.A0A167G7E3"/>
<name>A0A167G7E3_CALVF</name>
<gene>
    <name evidence="1" type="ORF">CALVIDRAFT_410946</name>
</gene>
<accession>A0A167G7E3</accession>
<sequence length="281" mass="31978">MVPLASDEDVLMVIYAQGTPDFMAVEVLIGRYTFVPARIERQFRYNAGHDLESIWWIAFFLLYSLLIVDKTAEGDNDDNNAQGKAIHQRRSMEIFFSQTKLSPSFGSPSFLSPVYKDLKHSLVQDAVDILESLLDKLLRKYSDVQKRPEDDEDGNKAFLEVHDAFIQGLTDISALFKNEECERVEEVIRAMPEKPKKLILTMPDKPNELKRFQDVGRKRRGGGLVAGPKARKARKEVRRAREVGFRMYCIAAARVQHGRICDPNMIPRMASAETICSPSII</sequence>